<protein>
    <submittedName>
        <fullName evidence="2">Uncharacterized protein</fullName>
    </submittedName>
</protein>
<accession>A0A914WAM6</accession>
<evidence type="ECO:0000313" key="1">
    <source>
        <dbReference type="Proteomes" id="UP000887566"/>
    </source>
</evidence>
<keyword evidence="1" id="KW-1185">Reference proteome</keyword>
<dbReference type="Proteomes" id="UP000887566">
    <property type="component" value="Unplaced"/>
</dbReference>
<evidence type="ECO:0000313" key="2">
    <source>
        <dbReference type="WBParaSite" id="PSAMB.scaffold3477size18109.g21558.t1"/>
    </source>
</evidence>
<organism evidence="1 2">
    <name type="scientific">Plectus sambesii</name>
    <dbReference type="NCBI Taxonomy" id="2011161"/>
    <lineage>
        <taxon>Eukaryota</taxon>
        <taxon>Metazoa</taxon>
        <taxon>Ecdysozoa</taxon>
        <taxon>Nematoda</taxon>
        <taxon>Chromadorea</taxon>
        <taxon>Plectida</taxon>
        <taxon>Plectina</taxon>
        <taxon>Plectoidea</taxon>
        <taxon>Plectidae</taxon>
        <taxon>Plectus</taxon>
    </lineage>
</organism>
<dbReference type="AlphaFoldDB" id="A0A914WAM6"/>
<sequence>MSALSSLDPEIVRSLLVQHTIEETAQQLTQLFPGQRGFSVRSIKRFMQKNNIVKQQRLTQEELEAKVHEATSEVGGTYGRRMMQGDLRAGGVTASQRRIRAAQAVIAPSYLSNRRVNAQRQMNPQPYRADYFRYNMHMDQNEKLAMYGA</sequence>
<proteinExistence type="predicted"/>
<dbReference type="WBParaSite" id="PSAMB.scaffold3477size18109.g21558.t1">
    <property type="protein sequence ID" value="PSAMB.scaffold3477size18109.g21558.t1"/>
    <property type="gene ID" value="PSAMB.scaffold3477size18109.g21558"/>
</dbReference>
<reference evidence="2" key="1">
    <citation type="submission" date="2022-11" db="UniProtKB">
        <authorList>
            <consortium name="WormBaseParasite"/>
        </authorList>
    </citation>
    <scope>IDENTIFICATION</scope>
</reference>
<name>A0A914WAM6_9BILA</name>